<organism evidence="2 3">
    <name type="scientific">Glaciibacter psychrotolerans</name>
    <dbReference type="NCBI Taxonomy" id="670054"/>
    <lineage>
        <taxon>Bacteria</taxon>
        <taxon>Bacillati</taxon>
        <taxon>Actinomycetota</taxon>
        <taxon>Actinomycetes</taxon>
        <taxon>Micrococcales</taxon>
        <taxon>Microbacteriaceae</taxon>
        <taxon>Glaciibacter</taxon>
    </lineage>
</organism>
<name>A0A7Z0EBN5_9MICO</name>
<feature type="transmembrane region" description="Helical" evidence="1">
    <location>
        <begin position="84"/>
        <end position="103"/>
    </location>
</feature>
<proteinExistence type="predicted"/>
<accession>A0A7Z0EBN5</accession>
<keyword evidence="1" id="KW-0812">Transmembrane</keyword>
<evidence type="ECO:0000313" key="3">
    <source>
        <dbReference type="Proteomes" id="UP000537260"/>
    </source>
</evidence>
<reference evidence="2 3" key="1">
    <citation type="submission" date="2020-07" db="EMBL/GenBank/DDBJ databases">
        <title>Sequencing the genomes of 1000 actinobacteria strains.</title>
        <authorList>
            <person name="Klenk H.-P."/>
        </authorList>
    </citation>
    <scope>NUCLEOTIDE SEQUENCE [LARGE SCALE GENOMIC DNA]</scope>
    <source>
        <strain evidence="2 3">LI1</strain>
    </source>
</reference>
<dbReference type="Proteomes" id="UP000537260">
    <property type="component" value="Unassembled WGS sequence"/>
</dbReference>
<keyword evidence="1" id="KW-0472">Membrane</keyword>
<comment type="caution">
    <text evidence="2">The sequence shown here is derived from an EMBL/GenBank/DDBJ whole genome shotgun (WGS) entry which is preliminary data.</text>
</comment>
<keyword evidence="3" id="KW-1185">Reference proteome</keyword>
<evidence type="ECO:0000313" key="2">
    <source>
        <dbReference type="EMBL" id="NYJ18553.1"/>
    </source>
</evidence>
<feature type="transmembrane region" description="Helical" evidence="1">
    <location>
        <begin position="20"/>
        <end position="43"/>
    </location>
</feature>
<sequence length="141" mass="14762">MGIMRIGGESATAVVSLRRLAQCLLFFGALALLVVCLLGMHSISSMHGTPPVEPKAATEVVAVDSCGSVMTCPDLGEQGSGGSLMLLCGMVMIAVFGMVATRAHCGSFLSRLRRLLLRAVFPRSLAPPLVPSLTFLSISRT</sequence>
<dbReference type="EMBL" id="JACCFM010000001">
    <property type="protein sequence ID" value="NYJ18553.1"/>
    <property type="molecule type" value="Genomic_DNA"/>
</dbReference>
<evidence type="ECO:0000256" key="1">
    <source>
        <dbReference type="SAM" id="Phobius"/>
    </source>
</evidence>
<keyword evidence="1" id="KW-1133">Transmembrane helix</keyword>
<gene>
    <name evidence="2" type="ORF">HNR05_000344</name>
</gene>
<protein>
    <submittedName>
        <fullName evidence="2">Uncharacterized protein</fullName>
    </submittedName>
</protein>
<dbReference type="AlphaFoldDB" id="A0A7Z0EBN5"/>